<comment type="caution">
    <text evidence="2">The sequence shown here is derived from an EMBL/GenBank/DDBJ whole genome shotgun (WGS) entry which is preliminary data.</text>
</comment>
<name>A0A644UDP9_9ZZZZ</name>
<proteinExistence type="predicted"/>
<evidence type="ECO:0000256" key="1">
    <source>
        <dbReference type="SAM" id="Phobius"/>
    </source>
</evidence>
<dbReference type="EMBL" id="VSSQ01000103">
    <property type="protein sequence ID" value="MPL77123.1"/>
    <property type="molecule type" value="Genomic_DNA"/>
</dbReference>
<organism evidence="2">
    <name type="scientific">bioreactor metagenome</name>
    <dbReference type="NCBI Taxonomy" id="1076179"/>
    <lineage>
        <taxon>unclassified sequences</taxon>
        <taxon>metagenomes</taxon>
        <taxon>ecological metagenomes</taxon>
    </lineage>
</organism>
<keyword evidence="1" id="KW-1133">Transmembrane helix</keyword>
<reference evidence="2" key="1">
    <citation type="submission" date="2019-08" db="EMBL/GenBank/DDBJ databases">
        <authorList>
            <person name="Kucharzyk K."/>
            <person name="Murdoch R.W."/>
            <person name="Higgins S."/>
            <person name="Loffler F."/>
        </authorList>
    </citation>
    <scope>NUCLEOTIDE SEQUENCE</scope>
</reference>
<evidence type="ECO:0000313" key="2">
    <source>
        <dbReference type="EMBL" id="MPL77123.1"/>
    </source>
</evidence>
<protein>
    <submittedName>
        <fullName evidence="2">Uncharacterized protein</fullName>
    </submittedName>
</protein>
<accession>A0A644UDP9</accession>
<keyword evidence="1" id="KW-0812">Transmembrane</keyword>
<sequence>MNVTAFVVTLIIVLGYYFYFTRKQRINSREK</sequence>
<keyword evidence="1" id="KW-0472">Membrane</keyword>
<gene>
    <name evidence="2" type="ORF">SDC9_22974</name>
</gene>
<dbReference type="AlphaFoldDB" id="A0A644UDP9"/>
<feature type="transmembrane region" description="Helical" evidence="1">
    <location>
        <begin position="6"/>
        <end position="22"/>
    </location>
</feature>